<dbReference type="InterPro" id="IPR018245">
    <property type="entry name" value="Gonadotropin_bsu_CS"/>
</dbReference>
<evidence type="ECO:0000256" key="3">
    <source>
        <dbReference type="ARBA" id="ARBA00022525"/>
    </source>
</evidence>
<dbReference type="Ensembl" id="ENSPTRT00000055953.3">
    <property type="protein sequence ID" value="ENSPTRP00000048563.3"/>
    <property type="gene ID" value="ENSPTRG00000034144.3"/>
</dbReference>
<keyword evidence="5" id="KW-1015">Disulfide bond</keyword>
<name>H2R5X4_PANTR</name>
<dbReference type="HOGENOM" id="CLU_1916410_0_0_1"/>
<sequence>FRLSQGLWLLLPADMVGHGASQGAALRPRCRPSNATLAVRERRAAHVPGVLQGSCALPQVVLQLPVADVRFESIRLPGCPRGVNPVVSYAVALSCQCALCRRSTTDCGGPKDHPLTCDDPRFQASSSSKAPPPSLPSPSRLLEPSDTPILPQ</sequence>
<dbReference type="Gene3D" id="2.10.90.10">
    <property type="entry name" value="Cystine-knot cytokines"/>
    <property type="match status" value="1"/>
</dbReference>
<feature type="chain" id="PRO_5014186991" description="Glycoprotein hormone subunit beta domain-containing protein" evidence="9">
    <location>
        <begin position="22"/>
        <end position="152"/>
    </location>
</feature>
<dbReference type="InParanoid" id="H2R5X4"/>
<dbReference type="EMBL" id="AACZ04055848">
    <property type="status" value="NOT_ANNOTATED_CDS"/>
    <property type="molecule type" value="Genomic_DNA"/>
</dbReference>
<comment type="subcellular location">
    <subcellularLocation>
        <location evidence="1 7">Secreted</location>
    </subcellularLocation>
</comment>
<dbReference type="AlphaFoldDB" id="H2R5X4"/>
<dbReference type="Bgee" id="ENSPTRG00000034144">
    <property type="expression patterns" value="Expressed in testis and 2 other cell types or tissues"/>
</dbReference>
<keyword evidence="4 9" id="KW-0732">Signal</keyword>
<proteinExistence type="inferred from homology"/>
<dbReference type="GO" id="GO:0007186">
    <property type="term" value="P:G protein-coupled receptor signaling pathway"/>
    <property type="evidence" value="ECO:0000318"/>
    <property type="project" value="GO_Central"/>
</dbReference>
<evidence type="ECO:0000256" key="8">
    <source>
        <dbReference type="SAM" id="MobiDB-lite"/>
    </source>
</evidence>
<reference evidence="11 12" key="1">
    <citation type="journal article" date="2005" name="Nature">
        <title>Initial sequence of the chimpanzee genome and comparison with the human genome.</title>
        <authorList>
            <consortium name="Chimpanzee sequencing and analysis consortium"/>
        </authorList>
    </citation>
    <scope>NUCLEOTIDE SEQUENCE [LARGE SCALE GENOMIC DNA]</scope>
</reference>
<dbReference type="PANTHER" id="PTHR11515">
    <property type="entry name" value="GLYCOPROTEIN HORMONE BETA CHAIN"/>
    <property type="match status" value="1"/>
</dbReference>
<dbReference type="Pfam" id="PF00007">
    <property type="entry name" value="Cys_knot"/>
    <property type="match status" value="1"/>
</dbReference>
<evidence type="ECO:0000313" key="12">
    <source>
        <dbReference type="Proteomes" id="UP000002277"/>
    </source>
</evidence>
<evidence type="ECO:0000256" key="1">
    <source>
        <dbReference type="ARBA" id="ARBA00004613"/>
    </source>
</evidence>
<dbReference type="EMBL" id="AACZ04055849">
    <property type="status" value="NOT_ANNOTATED_CDS"/>
    <property type="molecule type" value="Genomic_DNA"/>
</dbReference>
<feature type="signal peptide" evidence="9">
    <location>
        <begin position="1"/>
        <end position="21"/>
    </location>
</feature>
<organism evidence="11 12">
    <name type="scientific">Pan troglodytes</name>
    <name type="common">Chimpanzee</name>
    <dbReference type="NCBI Taxonomy" id="9598"/>
    <lineage>
        <taxon>Eukaryota</taxon>
        <taxon>Metazoa</taxon>
        <taxon>Chordata</taxon>
        <taxon>Craniata</taxon>
        <taxon>Vertebrata</taxon>
        <taxon>Euteleostomi</taxon>
        <taxon>Mammalia</taxon>
        <taxon>Eutheria</taxon>
        <taxon>Euarchontoglires</taxon>
        <taxon>Primates</taxon>
        <taxon>Haplorrhini</taxon>
        <taxon>Catarrhini</taxon>
        <taxon>Hominidae</taxon>
        <taxon>Pan</taxon>
    </lineage>
</organism>
<evidence type="ECO:0000313" key="11">
    <source>
        <dbReference type="Ensembl" id="ENSPTRP00000048563.3"/>
    </source>
</evidence>
<dbReference type="GO" id="GO:0005615">
    <property type="term" value="C:extracellular space"/>
    <property type="evidence" value="ECO:0000318"/>
    <property type="project" value="GO_Central"/>
</dbReference>
<dbReference type="PANTHER" id="PTHR11515:SF25">
    <property type="entry name" value="CHORIOGONADOTROPIN SUBUNIT BETA 3-RELATED"/>
    <property type="match status" value="1"/>
</dbReference>
<dbReference type="Proteomes" id="UP000002277">
    <property type="component" value="Chromosome 19"/>
</dbReference>
<feature type="domain" description="Glycoprotein hormone subunit beta" evidence="10">
    <location>
        <begin position="30"/>
        <end position="117"/>
    </location>
</feature>
<dbReference type="InterPro" id="IPR001545">
    <property type="entry name" value="Gonadotropin_bsu"/>
</dbReference>
<comment type="similarity">
    <text evidence="2 7">Belongs to the glycoprotein hormones subunit beta family.</text>
</comment>
<reference evidence="11" key="2">
    <citation type="submission" date="2025-08" db="UniProtKB">
        <authorList>
            <consortium name="Ensembl"/>
        </authorList>
    </citation>
    <scope>IDENTIFICATION</scope>
</reference>
<evidence type="ECO:0000256" key="4">
    <source>
        <dbReference type="ARBA" id="ARBA00022729"/>
    </source>
</evidence>
<evidence type="ECO:0000256" key="6">
    <source>
        <dbReference type="ARBA" id="ARBA00023180"/>
    </source>
</evidence>
<dbReference type="GO" id="GO:0005179">
    <property type="term" value="F:hormone activity"/>
    <property type="evidence" value="ECO:0007669"/>
    <property type="project" value="UniProtKB-KW"/>
</dbReference>
<dbReference type="InterPro" id="IPR006208">
    <property type="entry name" value="Glyco_hormone_CN"/>
</dbReference>
<evidence type="ECO:0000256" key="5">
    <source>
        <dbReference type="ARBA" id="ARBA00023157"/>
    </source>
</evidence>
<keyword evidence="7" id="KW-0372">Hormone</keyword>
<dbReference type="SMART" id="SM00068">
    <property type="entry name" value="GHB"/>
    <property type="match status" value="1"/>
</dbReference>
<keyword evidence="3" id="KW-0964">Secreted</keyword>
<dbReference type="GO" id="GO:0005737">
    <property type="term" value="C:cytoplasm"/>
    <property type="evidence" value="ECO:0000318"/>
    <property type="project" value="GO_Central"/>
</dbReference>
<dbReference type="PROSITE" id="PS00689">
    <property type="entry name" value="GLYCO_HORMONE_BETA_2"/>
    <property type="match status" value="1"/>
</dbReference>
<keyword evidence="12" id="KW-1185">Reference proteome</keyword>
<dbReference type="InterPro" id="IPR029034">
    <property type="entry name" value="Cystine-knot_cytokine"/>
</dbReference>
<evidence type="ECO:0000256" key="7">
    <source>
        <dbReference type="RuleBase" id="RU004069"/>
    </source>
</evidence>
<keyword evidence="6" id="KW-0325">Glycoprotein</keyword>
<dbReference type="GeneTree" id="ENSGT00940000163162"/>
<feature type="region of interest" description="Disordered" evidence="8">
    <location>
        <begin position="104"/>
        <end position="152"/>
    </location>
</feature>
<feature type="compositionally biased region" description="Basic and acidic residues" evidence="8">
    <location>
        <begin position="109"/>
        <end position="121"/>
    </location>
</feature>
<accession>H2R5X4</accession>
<dbReference type="SUPFAM" id="SSF57501">
    <property type="entry name" value="Cystine-knot cytokines"/>
    <property type="match status" value="1"/>
</dbReference>
<dbReference type="CDD" id="cd00069">
    <property type="entry name" value="GHB_like"/>
    <property type="match status" value="1"/>
</dbReference>
<protein>
    <recommendedName>
        <fullName evidence="10">Glycoprotein hormone subunit beta domain-containing protein</fullName>
    </recommendedName>
</protein>
<evidence type="ECO:0000259" key="10">
    <source>
        <dbReference type="Pfam" id="PF00007"/>
    </source>
</evidence>
<evidence type="ECO:0000256" key="2">
    <source>
        <dbReference type="ARBA" id="ARBA00006552"/>
    </source>
</evidence>
<evidence type="ECO:0000256" key="9">
    <source>
        <dbReference type="SAM" id="SignalP"/>
    </source>
</evidence>
<reference evidence="11" key="3">
    <citation type="submission" date="2025-09" db="UniProtKB">
        <authorList>
            <consortium name="Ensembl"/>
        </authorList>
    </citation>
    <scope>IDENTIFICATION</scope>
</reference>